<proteinExistence type="predicted"/>
<protein>
    <submittedName>
        <fullName evidence="1">Uncharacterized protein</fullName>
    </submittedName>
</protein>
<accession>A0A8J5MX85</accession>
<organism evidence="1 2">
    <name type="scientific">Homarus americanus</name>
    <name type="common">American lobster</name>
    <dbReference type="NCBI Taxonomy" id="6706"/>
    <lineage>
        <taxon>Eukaryota</taxon>
        <taxon>Metazoa</taxon>
        <taxon>Ecdysozoa</taxon>
        <taxon>Arthropoda</taxon>
        <taxon>Crustacea</taxon>
        <taxon>Multicrustacea</taxon>
        <taxon>Malacostraca</taxon>
        <taxon>Eumalacostraca</taxon>
        <taxon>Eucarida</taxon>
        <taxon>Decapoda</taxon>
        <taxon>Pleocyemata</taxon>
        <taxon>Astacidea</taxon>
        <taxon>Nephropoidea</taxon>
        <taxon>Nephropidae</taxon>
        <taxon>Homarus</taxon>
    </lineage>
</organism>
<name>A0A8J5MX85_HOMAM</name>
<comment type="caution">
    <text evidence="1">The sequence shown here is derived from an EMBL/GenBank/DDBJ whole genome shotgun (WGS) entry which is preliminary data.</text>
</comment>
<dbReference type="Proteomes" id="UP000747542">
    <property type="component" value="Unassembled WGS sequence"/>
</dbReference>
<dbReference type="EMBL" id="JAHLQT010022185">
    <property type="protein sequence ID" value="KAG7166702.1"/>
    <property type="molecule type" value="Genomic_DNA"/>
</dbReference>
<sequence>MILHLNHAAQFGHYKAYLRTVDTDVVVVAISSFAELSLSELLMVFHVLASQLGPELGLALPLFHALTTSQFVGVGKKTVWEVWRLFWNSRQACLQYYVIPTAPT</sequence>
<evidence type="ECO:0000313" key="2">
    <source>
        <dbReference type="Proteomes" id="UP000747542"/>
    </source>
</evidence>
<keyword evidence="2" id="KW-1185">Reference proteome</keyword>
<dbReference type="AlphaFoldDB" id="A0A8J5MX85"/>
<evidence type="ECO:0000313" key="1">
    <source>
        <dbReference type="EMBL" id="KAG7166702.1"/>
    </source>
</evidence>
<gene>
    <name evidence="1" type="ORF">Hamer_G010334</name>
</gene>
<reference evidence="1" key="1">
    <citation type="journal article" date="2021" name="Sci. Adv.">
        <title>The American lobster genome reveals insights on longevity, neural, and immune adaptations.</title>
        <authorList>
            <person name="Polinski J.M."/>
            <person name="Zimin A.V."/>
            <person name="Clark K.F."/>
            <person name="Kohn A.B."/>
            <person name="Sadowski N."/>
            <person name="Timp W."/>
            <person name="Ptitsyn A."/>
            <person name="Khanna P."/>
            <person name="Romanova D.Y."/>
            <person name="Williams P."/>
            <person name="Greenwood S.J."/>
            <person name="Moroz L.L."/>
            <person name="Walt D.R."/>
            <person name="Bodnar A.G."/>
        </authorList>
    </citation>
    <scope>NUCLEOTIDE SEQUENCE</scope>
    <source>
        <strain evidence="1">GMGI-L3</strain>
    </source>
</reference>